<dbReference type="FunCoup" id="C8XD78">
    <property type="interactions" value="94"/>
</dbReference>
<dbReference type="Gene3D" id="3.40.190.90">
    <property type="match status" value="1"/>
</dbReference>
<feature type="binding site" evidence="10">
    <location>
        <begin position="200"/>
        <end position="202"/>
    </location>
    <ligand>
        <name>substrate</name>
    </ligand>
</feature>
<keyword evidence="7 8" id="KW-0119">Carbohydrate metabolism</keyword>
<dbReference type="GO" id="GO:0005829">
    <property type="term" value="C:cytosol"/>
    <property type="evidence" value="ECO:0007669"/>
    <property type="project" value="TreeGrafter"/>
</dbReference>
<dbReference type="EMBL" id="CP001737">
    <property type="protein sequence ID" value="ACV81568.1"/>
    <property type="molecule type" value="Genomic_DNA"/>
</dbReference>
<dbReference type="RefSeq" id="WP_015750372.1">
    <property type="nucleotide sequence ID" value="NC_013235.1"/>
</dbReference>
<evidence type="ECO:0000256" key="3">
    <source>
        <dbReference type="ARBA" id="ARBA00008989"/>
    </source>
</evidence>
<evidence type="ECO:0000256" key="9">
    <source>
        <dbReference type="PIRSR" id="PIRSR004532-1"/>
    </source>
</evidence>
<dbReference type="UniPathway" id="UPA00138"/>
<dbReference type="PANTHER" id="PTHR30447">
    <property type="entry name" value="FRUCTOSE-1,6-BISPHOSPHATASE CLASS 2"/>
    <property type="match status" value="1"/>
</dbReference>
<dbReference type="HOGENOM" id="CLU_054938_0_0_11"/>
<evidence type="ECO:0000256" key="8">
    <source>
        <dbReference type="PIRNR" id="PIRNR004532"/>
    </source>
</evidence>
<feature type="binding site" evidence="9">
    <location>
        <position position="70"/>
    </location>
    <ligand>
        <name>Mn(2+)</name>
        <dbReference type="ChEBI" id="CHEBI:29035"/>
        <label>1</label>
    </ligand>
</feature>
<evidence type="ECO:0000256" key="6">
    <source>
        <dbReference type="ARBA" id="ARBA00023211"/>
    </source>
</evidence>
<dbReference type="eggNOG" id="COG1494">
    <property type="taxonomic scope" value="Bacteria"/>
</dbReference>
<keyword evidence="12" id="KW-1185">Reference proteome</keyword>
<feature type="binding site" evidence="9">
    <location>
        <position position="101"/>
    </location>
    <ligand>
        <name>Mn(2+)</name>
        <dbReference type="ChEBI" id="CHEBI:29035"/>
        <label>2</label>
    </ligand>
</feature>
<dbReference type="Proteomes" id="UP000002218">
    <property type="component" value="Chromosome"/>
</dbReference>
<dbReference type="CDD" id="cd01516">
    <property type="entry name" value="FBPase_glpX"/>
    <property type="match status" value="1"/>
</dbReference>
<feature type="binding site" evidence="10">
    <location>
        <begin position="101"/>
        <end position="103"/>
    </location>
    <ligand>
        <name>substrate</name>
    </ligand>
</feature>
<sequence>MTTTTPRPSRKREPDRNLAVELIRATEAAAMASARYLGRGDKNQVDAAAVDAMRPVLGTVAMRGVVVIGEGEKDEAPMLFNGEQVGDGTGPEVDIAVDPVDGTTLVAKALPDGLSVVALAERGKMFDPGPCFYMRKTVVPGSAAHVVDPEAPVGETIAAVAKALGRKPDDLTVAVLDRPRHSGLVESIRAVGARIKFLGDGDVAGAIMAASEDTIDTGVDLLFGTGGTPEGVIAAAALRCLGGSIFARLAPRNEQERKAAIDLGYDLDRILTTTDLCGGEDIFFAATGVTDGALLKGVRFGTNRISTTSLSMRARSGTIRFIQTFHDPVRSTLVPALD</sequence>
<dbReference type="Pfam" id="PF03320">
    <property type="entry name" value="FBPase_glpX"/>
    <property type="match status" value="1"/>
</dbReference>
<dbReference type="PANTHER" id="PTHR30447:SF0">
    <property type="entry name" value="FRUCTOSE-1,6-BISPHOSPHATASE 1 CLASS 2-RELATED"/>
    <property type="match status" value="1"/>
</dbReference>
<dbReference type="GO" id="GO:0042132">
    <property type="term" value="F:fructose 1,6-bisphosphate 1-phosphatase activity"/>
    <property type="evidence" value="ECO:0007669"/>
    <property type="project" value="UniProtKB-EC"/>
</dbReference>
<feature type="binding site" evidence="9">
    <location>
        <position position="230"/>
    </location>
    <ligand>
        <name>Mn(2+)</name>
        <dbReference type="ChEBI" id="CHEBI:29035"/>
        <label>2</label>
    </ligand>
</feature>
<dbReference type="GO" id="GO:0046872">
    <property type="term" value="F:metal ion binding"/>
    <property type="evidence" value="ECO:0007669"/>
    <property type="project" value="UniProtKB-KW"/>
</dbReference>
<reference evidence="12" key="1">
    <citation type="submission" date="2009-09" db="EMBL/GenBank/DDBJ databases">
        <title>The complete genome of Nakamurella multipartita DSM 44233.</title>
        <authorList>
            <consortium name="US DOE Joint Genome Institute (JGI-PGF)"/>
            <person name="Lucas S."/>
            <person name="Copeland A."/>
            <person name="Lapidus A."/>
            <person name="Glavina del Rio T."/>
            <person name="Dalin E."/>
            <person name="Tice H."/>
            <person name="Bruce D."/>
            <person name="Goodwin L."/>
            <person name="Pitluck S."/>
            <person name="Kyrpides N."/>
            <person name="Mavromatis K."/>
            <person name="Ivanova N."/>
            <person name="Ovchinnikova G."/>
            <person name="Sims D."/>
            <person name="Meincke L."/>
            <person name="Brettin T."/>
            <person name="Detter J.C."/>
            <person name="Han C."/>
            <person name="Larimer F."/>
            <person name="Land M."/>
            <person name="Hauser L."/>
            <person name="Markowitz V."/>
            <person name="Cheng J.-F."/>
            <person name="Hugenholtz P."/>
            <person name="Woyke T."/>
            <person name="Wu D."/>
            <person name="Klenk H.-P."/>
            <person name="Eisen J.A."/>
        </authorList>
    </citation>
    <scope>NUCLEOTIDE SEQUENCE [LARGE SCALE GENOMIC DNA]</scope>
    <source>
        <strain evidence="12">ATCC 700099 / DSM 44233 / CIP 104796 / JCM 9543 / NBRC 105858 / Y-104</strain>
    </source>
</reference>
<evidence type="ECO:0000256" key="1">
    <source>
        <dbReference type="ARBA" id="ARBA00001273"/>
    </source>
</evidence>
<dbReference type="GO" id="GO:0006094">
    <property type="term" value="P:gluconeogenesis"/>
    <property type="evidence" value="ECO:0007669"/>
    <property type="project" value="UniProtKB-UniPathway"/>
</dbReference>
<dbReference type="KEGG" id="nml:Namu_5302"/>
<organism evidence="11 12">
    <name type="scientific">Nakamurella multipartita (strain ATCC 700099 / DSM 44233 / CIP 104796 / JCM 9543 / NBRC 105858 / Y-104)</name>
    <name type="common">Microsphaera multipartita</name>
    <dbReference type="NCBI Taxonomy" id="479431"/>
    <lineage>
        <taxon>Bacteria</taxon>
        <taxon>Bacillati</taxon>
        <taxon>Actinomycetota</taxon>
        <taxon>Actinomycetes</taxon>
        <taxon>Nakamurellales</taxon>
        <taxon>Nakamurellaceae</taxon>
        <taxon>Nakamurella</taxon>
    </lineage>
</organism>
<dbReference type="OrthoDB" id="9779353at2"/>
<dbReference type="AlphaFoldDB" id="C8XD78"/>
<dbReference type="GO" id="GO:0006071">
    <property type="term" value="P:glycerol metabolic process"/>
    <property type="evidence" value="ECO:0007669"/>
    <property type="project" value="InterPro"/>
</dbReference>
<dbReference type="Gene3D" id="3.30.540.10">
    <property type="entry name" value="Fructose-1,6-Bisphosphatase, subunit A, domain 1"/>
    <property type="match status" value="1"/>
</dbReference>
<keyword evidence="4 9" id="KW-0479">Metal-binding</keyword>
<proteinExistence type="inferred from homology"/>
<gene>
    <name evidence="11" type="ordered locus">Namu_5302</name>
</gene>
<dbReference type="PIRSF" id="PIRSF004532">
    <property type="entry name" value="GlpX"/>
    <property type="match status" value="1"/>
</dbReference>
<dbReference type="InParanoid" id="C8XD78"/>
<evidence type="ECO:0000256" key="2">
    <source>
        <dbReference type="ARBA" id="ARBA00004742"/>
    </source>
</evidence>
<dbReference type="SUPFAM" id="SSF56655">
    <property type="entry name" value="Carbohydrate phosphatase"/>
    <property type="match status" value="1"/>
</dbReference>
<comment type="pathway">
    <text evidence="2">Carbohydrate biosynthesis; gluconeogenesis.</text>
</comment>
<keyword evidence="5 11" id="KW-0378">Hydrolase</keyword>
<feature type="binding site" evidence="9">
    <location>
        <position position="46"/>
    </location>
    <ligand>
        <name>Mn(2+)</name>
        <dbReference type="ChEBI" id="CHEBI:29035"/>
        <label>1</label>
    </ligand>
</feature>
<dbReference type="InterPro" id="IPR004464">
    <property type="entry name" value="FBPase_class-2/SBPase"/>
</dbReference>
<feature type="binding site" evidence="10">
    <location>
        <position position="227"/>
    </location>
    <ligand>
        <name>substrate</name>
    </ligand>
</feature>
<evidence type="ECO:0000313" key="11">
    <source>
        <dbReference type="EMBL" id="ACV81568.1"/>
    </source>
</evidence>
<keyword evidence="6 9" id="KW-0464">Manganese</keyword>
<feature type="binding site" evidence="9">
    <location>
        <position position="98"/>
    </location>
    <ligand>
        <name>Mn(2+)</name>
        <dbReference type="ChEBI" id="CHEBI:29035"/>
        <label>2</label>
    </ligand>
</feature>
<evidence type="ECO:0000256" key="5">
    <source>
        <dbReference type="ARBA" id="ARBA00022801"/>
    </source>
</evidence>
<evidence type="ECO:0000256" key="7">
    <source>
        <dbReference type="ARBA" id="ARBA00023277"/>
    </source>
</evidence>
<dbReference type="GO" id="GO:0030388">
    <property type="term" value="P:fructose 1,6-bisphosphate metabolic process"/>
    <property type="evidence" value="ECO:0007669"/>
    <property type="project" value="TreeGrafter"/>
</dbReference>
<evidence type="ECO:0000256" key="4">
    <source>
        <dbReference type="ARBA" id="ARBA00022723"/>
    </source>
</evidence>
<feature type="binding site" evidence="10">
    <location>
        <begin position="178"/>
        <end position="180"/>
    </location>
    <ligand>
        <name>substrate</name>
    </ligand>
</feature>
<comment type="similarity">
    <text evidence="3 8">Belongs to the FBPase class 2 family.</text>
</comment>
<dbReference type="NCBIfam" id="TIGR00330">
    <property type="entry name" value="glpX"/>
    <property type="match status" value="1"/>
</dbReference>
<evidence type="ECO:0000313" key="12">
    <source>
        <dbReference type="Proteomes" id="UP000002218"/>
    </source>
</evidence>
<protein>
    <recommendedName>
        <fullName evidence="8">Fructose-1,6-bisphosphatase</fullName>
    </recommendedName>
</protein>
<evidence type="ECO:0000256" key="10">
    <source>
        <dbReference type="PIRSR" id="PIRSR004532-2"/>
    </source>
</evidence>
<reference evidence="11 12" key="2">
    <citation type="journal article" date="2010" name="Stand. Genomic Sci.">
        <title>Complete genome sequence of Nakamurella multipartita type strain (Y-104).</title>
        <authorList>
            <person name="Tice H."/>
            <person name="Mayilraj S."/>
            <person name="Sims D."/>
            <person name="Lapidus A."/>
            <person name="Nolan M."/>
            <person name="Lucas S."/>
            <person name="Glavina Del Rio T."/>
            <person name="Copeland A."/>
            <person name="Cheng J.F."/>
            <person name="Meincke L."/>
            <person name="Bruce D."/>
            <person name="Goodwin L."/>
            <person name="Pitluck S."/>
            <person name="Ivanova N."/>
            <person name="Mavromatis K."/>
            <person name="Ovchinnikova G."/>
            <person name="Pati A."/>
            <person name="Chen A."/>
            <person name="Palaniappan K."/>
            <person name="Land M."/>
            <person name="Hauser L."/>
            <person name="Chang Y.J."/>
            <person name="Jeffries C.D."/>
            <person name="Detter J.C."/>
            <person name="Brettin T."/>
            <person name="Rohde M."/>
            <person name="Goker M."/>
            <person name="Bristow J."/>
            <person name="Eisen J.A."/>
            <person name="Markowitz V."/>
            <person name="Hugenholtz P."/>
            <person name="Kyrpides N.C."/>
            <person name="Klenk H.P."/>
            <person name="Chen F."/>
        </authorList>
    </citation>
    <scope>NUCLEOTIDE SEQUENCE [LARGE SCALE GENOMIC DNA]</scope>
    <source>
        <strain evidence="12">ATCC 700099 / DSM 44233 / CIP 104796 / JCM 9543 / NBRC 105858 / Y-104</strain>
    </source>
</reference>
<feature type="binding site" evidence="10">
    <location>
        <position position="133"/>
    </location>
    <ligand>
        <name>substrate</name>
    </ligand>
</feature>
<accession>C8XD78</accession>
<comment type="cofactor">
    <cofactor evidence="9">
        <name>Mn(2+)</name>
        <dbReference type="ChEBI" id="CHEBI:29035"/>
    </cofactor>
</comment>
<dbReference type="STRING" id="479431.Namu_5302"/>
<comment type="catalytic activity">
    <reaction evidence="1">
        <text>beta-D-fructose 1,6-bisphosphate + H2O = beta-D-fructose 6-phosphate + phosphate</text>
        <dbReference type="Rhea" id="RHEA:11064"/>
        <dbReference type="ChEBI" id="CHEBI:15377"/>
        <dbReference type="ChEBI" id="CHEBI:32966"/>
        <dbReference type="ChEBI" id="CHEBI:43474"/>
        <dbReference type="ChEBI" id="CHEBI:57634"/>
        <dbReference type="EC" id="3.1.3.11"/>
    </reaction>
</comment>
<name>C8XD78_NAKMY</name>